<sequence length="526" mass="58641">MLKNQITLILVLITLVCISFQPVSATTSLNETNATIVSDLNQTAGKDLISLVDTTRLDIGNHQFFDVVWSPDGNHMLIDTFVSAYPKGEYQPGGIDALYAANEDGSQLTRIAWTERTSREEGRAITAPMWSHSGDYFSYLYLEKGNWYQIKSAHLFVMSNNLNFIQKIELDPNVESESDPSNFKWSPNENKIAAFIPGKITIYDLDENNNVSFSIPGDNVDITNLEWSPDGKKLVILKNNHDVITLDIEKRQTIPIFSAENVGGVQWSPDSKKILFYELKTSKQGNDLSYDMYVKDEAVEKPLKIRTFNSGFLSMKQWYPDNEKFLIRVSSGGSYTLYSLSMTGDLKKLIEGNGNLDGMVTPNGHIVTTSPNPGSRIPPYTRTYDLSLLNGTDRLTIENVAYHAWKDADMLFVKDNRVSVLNTSTKDTCDIALPSTNSGRISLDPSGRFIAVDNIIFGLHEQGSYIRTTGGNDMNITTPKVGILKNDMTEHSETKTKTEPAKLPGFTAIPACMGILIALARMHMKK</sequence>
<dbReference type="PANTHER" id="PTHR36842:SF1">
    <property type="entry name" value="PROTEIN TOLB"/>
    <property type="match status" value="1"/>
</dbReference>
<dbReference type="Pfam" id="PF08662">
    <property type="entry name" value="eIF2A"/>
    <property type="match status" value="1"/>
</dbReference>
<dbReference type="PANTHER" id="PTHR36842">
    <property type="entry name" value="PROTEIN TOLB HOMOLOG"/>
    <property type="match status" value="1"/>
</dbReference>
<reference evidence="2" key="1">
    <citation type="journal article" date="2021" name="mSystems">
        <title>Bacteria and Archaea Synergistically Convert Glycine Betaine to Biogenic Methane in the Formosa Cold Seep of the South China Sea.</title>
        <authorList>
            <person name="Li L."/>
            <person name="Zhang W."/>
            <person name="Zhang S."/>
            <person name="Song L."/>
            <person name="Sun Q."/>
            <person name="Zhang H."/>
            <person name="Xiang H."/>
            <person name="Dong X."/>
        </authorList>
    </citation>
    <scope>NUCLEOTIDE SEQUENCE</scope>
    <source>
        <strain evidence="2">LLY</strain>
    </source>
</reference>
<evidence type="ECO:0000259" key="1">
    <source>
        <dbReference type="Pfam" id="PF08662"/>
    </source>
</evidence>
<dbReference type="RefSeq" id="WP_250867326.1">
    <property type="nucleotide sequence ID" value="NZ_JAGSOI010000007.1"/>
</dbReference>
<gene>
    <name evidence="2" type="ORF">KDK67_02840</name>
</gene>
<proteinExistence type="predicted"/>
<keyword evidence="3" id="KW-1185">Reference proteome</keyword>
<dbReference type="SUPFAM" id="SSF82171">
    <property type="entry name" value="DPP6 N-terminal domain-like"/>
    <property type="match status" value="1"/>
</dbReference>
<reference evidence="2" key="2">
    <citation type="submission" date="2021-04" db="EMBL/GenBank/DDBJ databases">
        <authorList>
            <person name="Dong X."/>
        </authorList>
    </citation>
    <scope>NUCLEOTIDE SEQUENCE</scope>
    <source>
        <strain evidence="2">LLY</strain>
    </source>
</reference>
<dbReference type="Gene3D" id="2.120.10.30">
    <property type="entry name" value="TolB, C-terminal domain"/>
    <property type="match status" value="2"/>
</dbReference>
<dbReference type="Proteomes" id="UP001056766">
    <property type="component" value="Unassembled WGS sequence"/>
</dbReference>
<dbReference type="AlphaFoldDB" id="A0A9E4ZCI9"/>
<dbReference type="InterPro" id="IPR011042">
    <property type="entry name" value="6-blade_b-propeller_TolB-like"/>
</dbReference>
<dbReference type="EMBL" id="JAGSOI010000007">
    <property type="protein sequence ID" value="MCM1985956.1"/>
    <property type="molecule type" value="Genomic_DNA"/>
</dbReference>
<protein>
    <recommendedName>
        <fullName evidence="1">Translation initiation factor beta propellor-like domain-containing protein</fullName>
    </recommendedName>
</protein>
<evidence type="ECO:0000313" key="3">
    <source>
        <dbReference type="Proteomes" id="UP001056766"/>
    </source>
</evidence>
<evidence type="ECO:0000313" key="2">
    <source>
        <dbReference type="EMBL" id="MCM1985956.1"/>
    </source>
</evidence>
<comment type="caution">
    <text evidence="2">The sequence shown here is derived from an EMBL/GenBank/DDBJ whole genome shotgun (WGS) entry which is preliminary data.</text>
</comment>
<accession>A0A9E4ZCI9</accession>
<name>A0A9E4ZCI9_9EURY</name>
<dbReference type="InterPro" id="IPR013979">
    <property type="entry name" value="TIF_beta_prop-like"/>
</dbReference>
<organism evidence="2 3">
    <name type="scientific">Methanococcoides seepicolus</name>
    <dbReference type="NCBI Taxonomy" id="2828780"/>
    <lineage>
        <taxon>Archaea</taxon>
        <taxon>Methanobacteriati</taxon>
        <taxon>Methanobacteriota</taxon>
        <taxon>Stenosarchaea group</taxon>
        <taxon>Methanomicrobia</taxon>
        <taxon>Methanosarcinales</taxon>
        <taxon>Methanosarcinaceae</taxon>
        <taxon>Methanococcoides</taxon>
    </lineage>
</organism>
<feature type="domain" description="Translation initiation factor beta propellor-like" evidence="1">
    <location>
        <begin position="129"/>
        <end position="275"/>
    </location>
</feature>